<dbReference type="EMBL" id="BMDE01000007">
    <property type="protein sequence ID" value="GGH94973.1"/>
    <property type="molecule type" value="Genomic_DNA"/>
</dbReference>
<feature type="domain" description="Peptidase M1 alanyl aminopeptidase C-terminal" evidence="15">
    <location>
        <begin position="580"/>
        <end position="905"/>
    </location>
</feature>
<evidence type="ECO:0000256" key="3">
    <source>
        <dbReference type="ARBA" id="ARBA00010136"/>
    </source>
</evidence>
<evidence type="ECO:0000259" key="13">
    <source>
        <dbReference type="Pfam" id="PF01433"/>
    </source>
</evidence>
<keyword evidence="6 17" id="KW-0031">Aminopeptidase</keyword>
<sequence>MTESFSFPFSVLLLELDEAPLMRTEQPKMIYLKDYQVPDYLIDETHLTFELFEDHTLVHAQLVMRRNPEAGAGLPLLVLDGQQLELLELKLDDQVLVAGDYQLSDSQLSLQPTHEQFVIDSSVRIHPESNTALEGLYKSGSMFCTQCEAEGFRKITYYLDRPDVMSKFTTTLSAEQHRYPVLLSNGNPIASGTEEGGRHWATWEDPFRKPAYLFALVAGDLWCVEDTFTTMSQRDVALRIYVEPENIDKVQHAMDSLKKSMKWDEEVYGREYDLDIFMIVAVNDFNMGAMENKGLNIFNSSCVLARAETATDAAHQRVEAVVAHEYFHNWSGNRVTCRDWFQLSLKEGFTVFRDAEFSADMHSRTVKRIEDVAYLRTHQFAEDAGPMAHPVRPDAYMEISNFYTLTIYEKGAEVLRMIHTLLGAELFRKGSDLYFARHDGQAVTCDDFVKAMEDASGIDLAQFKRWYSQAGTPQLVVSEHYDALAQRYTLTFAQSCPATPGQSEKQPFVIPVALGLLDAQGNALPLQLAGEAQAQGVQRVLSVTEAQQSFTFVNLAEQPLPSLLRGFSAPVKLSFPYSRDQLMFLMQHDSDGFNRWEAGQQLAVQVLQELIGQQQRGEPMLLDPRLVTALRSVLENHSLDSAMVAEMLSLPGEGYLAELAEQADVEAIHAAREFARARLAEALFEPLWARYQANRQVSRSTPYQAEAAHFARRSLQNIALSYLMLCNRGEVLEACVEQFDTADNMTERLAALAVLVNSPAEEAAQRALAQFAECFADNPLVMDQWFSVQAACQRPGALARVQALMNHAAFSLKNPNKVRALIGAFANQNLVHFHAADGAGYRFLADQVIALNRLNPQIAARQLLPLTRWARYDAPRQALMRNELLRIRDSGSLSSDVFEVLDKSLRTA</sequence>
<keyword evidence="18" id="KW-1185">Reference proteome</keyword>
<dbReference type="Gene3D" id="2.60.40.1840">
    <property type="match status" value="1"/>
</dbReference>
<evidence type="ECO:0000256" key="8">
    <source>
        <dbReference type="ARBA" id="ARBA00022723"/>
    </source>
</evidence>
<dbReference type="InterPro" id="IPR038438">
    <property type="entry name" value="PepN_Ig-like_sf"/>
</dbReference>
<evidence type="ECO:0000256" key="6">
    <source>
        <dbReference type="ARBA" id="ARBA00022438"/>
    </source>
</evidence>
<dbReference type="InterPro" id="IPR042097">
    <property type="entry name" value="Aminopeptidase_N-like_N_sf"/>
</dbReference>
<evidence type="ECO:0000256" key="2">
    <source>
        <dbReference type="ARBA" id="ARBA00001947"/>
    </source>
</evidence>
<evidence type="ECO:0000256" key="5">
    <source>
        <dbReference type="ARBA" id="ARBA00015611"/>
    </source>
</evidence>
<gene>
    <name evidence="17" type="primary">pepN</name>
    <name evidence="17" type="ORF">GCM10007363_23150</name>
</gene>
<proteinExistence type="inferred from homology"/>
<evidence type="ECO:0000259" key="15">
    <source>
        <dbReference type="Pfam" id="PF17432"/>
    </source>
</evidence>
<dbReference type="GO" id="GO:0004177">
    <property type="term" value="F:aminopeptidase activity"/>
    <property type="evidence" value="ECO:0007669"/>
    <property type="project" value="UniProtKB-KW"/>
</dbReference>
<dbReference type="InterPro" id="IPR045357">
    <property type="entry name" value="Aminopeptidase_N-like_N"/>
</dbReference>
<evidence type="ECO:0000313" key="17">
    <source>
        <dbReference type="EMBL" id="GGH94973.1"/>
    </source>
</evidence>
<dbReference type="Pfam" id="PF17900">
    <property type="entry name" value="Peptidase_M1_N"/>
    <property type="match status" value="1"/>
</dbReference>
<evidence type="ECO:0000313" key="18">
    <source>
        <dbReference type="Proteomes" id="UP000655550"/>
    </source>
</evidence>
<dbReference type="CDD" id="cd09600">
    <property type="entry name" value="M1_APN"/>
    <property type="match status" value="1"/>
</dbReference>
<dbReference type="PANTHER" id="PTHR46322">
    <property type="entry name" value="PUROMYCIN-SENSITIVE AMINOPEPTIDASE"/>
    <property type="match status" value="1"/>
</dbReference>
<dbReference type="Pfam" id="PF01433">
    <property type="entry name" value="Peptidase_M1"/>
    <property type="match status" value="1"/>
</dbReference>
<dbReference type="NCBIfam" id="TIGR02414">
    <property type="entry name" value="pepN_proteo"/>
    <property type="match status" value="1"/>
</dbReference>
<reference evidence="18" key="1">
    <citation type="journal article" date="2019" name="Int. J. Syst. Evol. Microbiol.">
        <title>The Global Catalogue of Microorganisms (GCM) 10K type strain sequencing project: providing services to taxonomists for standard genome sequencing and annotation.</title>
        <authorList>
            <consortium name="The Broad Institute Genomics Platform"/>
            <consortium name="The Broad Institute Genome Sequencing Center for Infectious Disease"/>
            <person name="Wu L."/>
            <person name="Ma J."/>
        </authorList>
    </citation>
    <scope>NUCLEOTIDE SEQUENCE [LARGE SCALE GENOMIC DNA]</scope>
    <source>
        <strain evidence="18">CCM 8778</strain>
    </source>
</reference>
<evidence type="ECO:0000256" key="4">
    <source>
        <dbReference type="ARBA" id="ARBA00012564"/>
    </source>
</evidence>
<name>A0ABQ2AP87_9PSED</name>
<dbReference type="SUPFAM" id="SSF63737">
    <property type="entry name" value="Leukotriene A4 hydrolase N-terminal domain"/>
    <property type="match status" value="1"/>
</dbReference>
<comment type="similarity">
    <text evidence="3">Belongs to the peptidase M1 family.</text>
</comment>
<dbReference type="Gene3D" id="1.25.50.10">
    <property type="entry name" value="Peptidase M1, alanyl aminopeptidase, C-terminal domain"/>
    <property type="match status" value="1"/>
</dbReference>
<dbReference type="InterPro" id="IPR014782">
    <property type="entry name" value="Peptidase_M1_dom"/>
</dbReference>
<dbReference type="Proteomes" id="UP000655550">
    <property type="component" value="Unassembled WGS sequence"/>
</dbReference>
<organism evidence="17 18">
    <name type="scientific">Pseudomonas fluvialis</name>
    <dbReference type="NCBI Taxonomy" id="1793966"/>
    <lineage>
        <taxon>Bacteria</taxon>
        <taxon>Pseudomonadati</taxon>
        <taxon>Pseudomonadota</taxon>
        <taxon>Gammaproteobacteria</taxon>
        <taxon>Pseudomonadales</taxon>
        <taxon>Pseudomonadaceae</taxon>
        <taxon>Pseudomonas</taxon>
    </lineage>
</organism>
<dbReference type="InterPro" id="IPR027268">
    <property type="entry name" value="Peptidase_M4/M1_CTD_sf"/>
</dbReference>
<dbReference type="Pfam" id="PF11940">
    <property type="entry name" value="DUF3458"/>
    <property type="match status" value="1"/>
</dbReference>
<dbReference type="PRINTS" id="PR00756">
    <property type="entry name" value="ALADIPTASE"/>
</dbReference>
<evidence type="ECO:0000259" key="14">
    <source>
        <dbReference type="Pfam" id="PF11940"/>
    </source>
</evidence>
<accession>A0ABQ2AP87</accession>
<evidence type="ECO:0000256" key="7">
    <source>
        <dbReference type="ARBA" id="ARBA00022670"/>
    </source>
</evidence>
<dbReference type="Gene3D" id="1.10.390.10">
    <property type="entry name" value="Neutral Protease Domain 2"/>
    <property type="match status" value="1"/>
</dbReference>
<dbReference type="EC" id="3.4.11.2" evidence="4 12"/>
<evidence type="ECO:0000256" key="1">
    <source>
        <dbReference type="ARBA" id="ARBA00000098"/>
    </source>
</evidence>
<keyword evidence="8" id="KW-0479">Metal-binding</keyword>
<keyword evidence="7" id="KW-0645">Protease</keyword>
<dbReference type="InterPro" id="IPR012779">
    <property type="entry name" value="Peptidase_M1_pepN"/>
</dbReference>
<comment type="catalytic activity">
    <reaction evidence="1">
        <text>Release of an N-terminal amino acid, Xaa-|-Yaa- from a peptide, amide or arylamide. Xaa is preferably Ala, but may be most amino acids including Pro (slow action). When a terminal hydrophobic residue is followed by a prolyl residue, the two may be released as an intact Xaa-Pro dipeptide.</text>
        <dbReference type="EC" id="3.4.11.2"/>
    </reaction>
</comment>
<evidence type="ECO:0000256" key="9">
    <source>
        <dbReference type="ARBA" id="ARBA00022801"/>
    </source>
</evidence>
<dbReference type="Pfam" id="PF17432">
    <property type="entry name" value="DUF3458_C"/>
    <property type="match status" value="1"/>
</dbReference>
<comment type="caution">
    <text evidence="17">The sequence shown here is derived from an EMBL/GenBank/DDBJ whole genome shotgun (WGS) entry which is preliminary data.</text>
</comment>
<evidence type="ECO:0000256" key="12">
    <source>
        <dbReference type="NCBIfam" id="TIGR02414"/>
    </source>
</evidence>
<keyword evidence="11" id="KW-0482">Metalloprotease</keyword>
<dbReference type="InterPro" id="IPR001930">
    <property type="entry name" value="Peptidase_M1"/>
</dbReference>
<keyword evidence="10" id="KW-0862">Zinc</keyword>
<dbReference type="InterPro" id="IPR037144">
    <property type="entry name" value="Peptidase_M1_pepN_C_sf"/>
</dbReference>
<dbReference type="PANTHER" id="PTHR46322:SF1">
    <property type="entry name" value="PUROMYCIN-SENSITIVE AMINOPEPTIDASE"/>
    <property type="match status" value="1"/>
</dbReference>
<dbReference type="Gene3D" id="3.30.2010.30">
    <property type="match status" value="1"/>
</dbReference>
<keyword evidence="9" id="KW-0378">Hydrolase</keyword>
<evidence type="ECO:0000256" key="11">
    <source>
        <dbReference type="ARBA" id="ARBA00023049"/>
    </source>
</evidence>
<protein>
    <recommendedName>
        <fullName evidence="5 12">Aminopeptidase N</fullName>
        <ecNumber evidence="4 12">3.4.11.2</ecNumber>
    </recommendedName>
</protein>
<feature type="domain" description="Peptidase M1 membrane alanine aminopeptidase" evidence="13">
    <location>
        <begin position="253"/>
        <end position="466"/>
    </location>
</feature>
<evidence type="ECO:0000256" key="10">
    <source>
        <dbReference type="ARBA" id="ARBA00022833"/>
    </source>
</evidence>
<dbReference type="Gene3D" id="2.60.40.1730">
    <property type="entry name" value="tricorn interacting facor f3 domain"/>
    <property type="match status" value="1"/>
</dbReference>
<dbReference type="InterPro" id="IPR035414">
    <property type="entry name" value="Peptidase_M1_pepN_Ig-like"/>
</dbReference>
<feature type="domain" description="Peptidase M1 alanyl aminopeptidase Ig-like fold" evidence="14">
    <location>
        <begin position="471"/>
        <end position="574"/>
    </location>
</feature>
<comment type="cofactor">
    <cofactor evidence="2">
        <name>Zn(2+)</name>
        <dbReference type="ChEBI" id="CHEBI:29105"/>
    </cofactor>
</comment>
<evidence type="ECO:0000259" key="16">
    <source>
        <dbReference type="Pfam" id="PF17900"/>
    </source>
</evidence>
<dbReference type="InterPro" id="IPR024601">
    <property type="entry name" value="Peptidase_M1_pepN_C"/>
</dbReference>
<dbReference type="SUPFAM" id="SSF55486">
    <property type="entry name" value="Metalloproteases ('zincins'), catalytic domain"/>
    <property type="match status" value="1"/>
</dbReference>
<feature type="domain" description="Aminopeptidase N-like N-terminal" evidence="16">
    <location>
        <begin position="130"/>
        <end position="213"/>
    </location>
</feature>